<dbReference type="VEuPathDB" id="FungiDB:CJJ07_003248"/>
<gene>
    <name evidence="1" type="ORF">QG37_01031</name>
</gene>
<dbReference type="GO" id="GO:0000444">
    <property type="term" value="C:MIS12/MIND type complex"/>
    <property type="evidence" value="ECO:0007669"/>
    <property type="project" value="TreeGrafter"/>
</dbReference>
<dbReference type="VEuPathDB" id="FungiDB:B9J08_004934"/>
<dbReference type="Proteomes" id="UP000037122">
    <property type="component" value="Unassembled WGS sequence"/>
</dbReference>
<dbReference type="GO" id="GO:0000070">
    <property type="term" value="P:mitotic sister chromatid segregation"/>
    <property type="evidence" value="ECO:0007669"/>
    <property type="project" value="InterPro"/>
</dbReference>
<accession>A0A0L0P6M8</accession>
<sequence length="227" mass="26526">MSASLHHEKIALTKKELMYVYKQFVEAAQSKYSQHLPGSDRHDPLQIEVENLVNETFAEVFEMAKWALVVDGLDFNQENISIKELLLLKPTEEVMPFDTELNLNLRTLIQQVEKETTEVTKLRRELPDRARDAYELLISTTDEEVTSIIKELNEEYKERSKSAENRDLKEVIPSANDLICDYEESIERLSALKKALPEQLAQVESWNNTVDFLEERRQQQQMEKQLL</sequence>
<protein>
    <submittedName>
        <fullName evidence="1">Uncharacterized protein</fullName>
    </submittedName>
</protein>
<dbReference type="AlphaFoldDB" id="A0A0L0P6M8"/>
<evidence type="ECO:0000313" key="1">
    <source>
        <dbReference type="EMBL" id="KNE01696.1"/>
    </source>
</evidence>
<dbReference type="VEuPathDB" id="FungiDB:CJI97_005018"/>
<dbReference type="PANTHER" id="PTHR31749">
    <property type="entry name" value="KINETOCHORE-ASSOCIATED PROTEIN NSL1 HOMOLOG"/>
    <property type="match status" value="1"/>
</dbReference>
<organism evidence="1 2">
    <name type="scientific">Candidozyma auris</name>
    <name type="common">Yeast</name>
    <name type="synonym">Candida auris</name>
    <dbReference type="NCBI Taxonomy" id="498019"/>
    <lineage>
        <taxon>Eukaryota</taxon>
        <taxon>Fungi</taxon>
        <taxon>Dikarya</taxon>
        <taxon>Ascomycota</taxon>
        <taxon>Saccharomycotina</taxon>
        <taxon>Pichiomycetes</taxon>
        <taxon>Metschnikowiaceae</taxon>
        <taxon>Candidozyma</taxon>
    </lineage>
</organism>
<reference evidence="2" key="1">
    <citation type="journal article" date="2015" name="BMC Genomics">
        <title>Draft genome of a commonly misdiagnosed multidrug resistant pathogen Candida auris.</title>
        <authorList>
            <person name="Chatterjee S."/>
            <person name="Alampalli S.V."/>
            <person name="Nageshan R.K."/>
            <person name="Chettiar S.T."/>
            <person name="Joshi S."/>
            <person name="Tatu U.S."/>
        </authorList>
    </citation>
    <scope>NUCLEOTIDE SEQUENCE [LARGE SCALE GENOMIC DNA]</scope>
    <source>
        <strain evidence="2">6684</strain>
    </source>
</reference>
<dbReference type="PANTHER" id="PTHR31749:SF3">
    <property type="entry name" value="KINETOCHORE-ASSOCIATED PROTEIN NSL1 HOMOLOG"/>
    <property type="match status" value="1"/>
</dbReference>
<dbReference type="Pfam" id="PF08641">
    <property type="entry name" value="Mis14"/>
    <property type="match status" value="1"/>
</dbReference>
<evidence type="ECO:0000313" key="2">
    <source>
        <dbReference type="Proteomes" id="UP000037122"/>
    </source>
</evidence>
<dbReference type="VEuPathDB" id="FungiDB:CJJ09_004431"/>
<dbReference type="EMBL" id="LGST01000008">
    <property type="protein sequence ID" value="KNE01696.1"/>
    <property type="molecule type" value="Genomic_DNA"/>
</dbReference>
<name>A0A0L0P6M8_CANAR</name>
<dbReference type="VEuPathDB" id="FungiDB:CJI96_0003724"/>
<proteinExistence type="predicted"/>
<dbReference type="VEuPathDB" id="FungiDB:QG37_01031"/>
<dbReference type="InterPro" id="IPR013950">
    <property type="entry name" value="Mis14/Nsl1"/>
</dbReference>
<comment type="caution">
    <text evidence="1">The sequence shown here is derived from an EMBL/GenBank/DDBJ whole genome shotgun (WGS) entry which is preliminary data.</text>
</comment>